<dbReference type="OrthoDB" id="7977255at2"/>
<dbReference type="InterPro" id="IPR006118">
    <property type="entry name" value="Recombinase_CS"/>
</dbReference>
<dbReference type="RefSeq" id="WP_133769110.1">
    <property type="nucleotide sequence ID" value="NZ_SNZR01000011.1"/>
</dbReference>
<dbReference type="SUPFAM" id="SSF53041">
    <property type="entry name" value="Resolvase-like"/>
    <property type="match status" value="1"/>
</dbReference>
<dbReference type="Pfam" id="PF07508">
    <property type="entry name" value="Recombinase"/>
    <property type="match status" value="1"/>
</dbReference>
<evidence type="ECO:0000256" key="2">
    <source>
        <dbReference type="ARBA" id="ARBA00023125"/>
    </source>
</evidence>
<reference evidence="8 9" key="1">
    <citation type="submission" date="2019-03" db="EMBL/GenBank/DDBJ databases">
        <title>Genomic Encyclopedia of Type Strains, Phase IV (KMG-IV): sequencing the most valuable type-strain genomes for metagenomic binning, comparative biology and taxonomic classification.</title>
        <authorList>
            <person name="Goeker M."/>
        </authorList>
    </citation>
    <scope>NUCLEOTIDE SEQUENCE [LARGE SCALE GENOMIC DNA]</scope>
    <source>
        <strain evidence="8 9">DSM 25903</strain>
    </source>
</reference>
<dbReference type="GO" id="GO:0000150">
    <property type="term" value="F:DNA strand exchange activity"/>
    <property type="evidence" value="ECO:0007669"/>
    <property type="project" value="InterPro"/>
</dbReference>
<dbReference type="PANTHER" id="PTHR30461">
    <property type="entry name" value="DNA-INVERTASE FROM LAMBDOID PROPHAGE"/>
    <property type="match status" value="1"/>
</dbReference>
<evidence type="ECO:0000313" key="8">
    <source>
        <dbReference type="EMBL" id="TDR94191.1"/>
    </source>
</evidence>
<proteinExistence type="predicted"/>
<evidence type="ECO:0000313" key="9">
    <source>
        <dbReference type="Proteomes" id="UP000295122"/>
    </source>
</evidence>
<comment type="caution">
    <text evidence="8">The sequence shown here is derived from an EMBL/GenBank/DDBJ whole genome shotgun (WGS) entry which is preliminary data.</text>
</comment>
<dbReference type="InterPro" id="IPR006119">
    <property type="entry name" value="Resolv_N"/>
</dbReference>
<evidence type="ECO:0000256" key="3">
    <source>
        <dbReference type="ARBA" id="ARBA00023172"/>
    </source>
</evidence>
<sequence>MAGSARAARKLARAKSRQASLQASSRRAVGYCRVSTEEQAAHGFGLEIQESAIRAFAVSQGYEMLEVLADRGISGATLPAERQAFGRILEMAREGGFVLLVWKFDRLARNLRHAITTVHDELLARDIELRSVTEAAIDTGSPMGRMIFAIFAGMAEGERETITLRTKSGRIAKGRKGGLACGSAPLGYRRREDGTLQVVEGEARLIRLIFALREDGLLLRQIADRLNADGHRGLRGGLWRPGTVQYVLENEKYRGALEWVFEGADGAIEHVHVPGAVEAIVCR</sequence>
<dbReference type="PROSITE" id="PS51736">
    <property type="entry name" value="RECOMBINASES_3"/>
    <property type="match status" value="1"/>
</dbReference>
<name>A0A4R7C7E2_9HYPH</name>
<dbReference type="Gene3D" id="3.90.1750.20">
    <property type="entry name" value="Putative Large Serine Recombinase, Chain B, Domain 2"/>
    <property type="match status" value="1"/>
</dbReference>
<dbReference type="CDD" id="cd03768">
    <property type="entry name" value="SR_ResInv"/>
    <property type="match status" value="1"/>
</dbReference>
<dbReference type="Proteomes" id="UP000295122">
    <property type="component" value="Unassembled WGS sequence"/>
</dbReference>
<feature type="domain" description="Resolvase/invertase-type recombinase catalytic" evidence="6">
    <location>
        <begin position="27"/>
        <end position="177"/>
    </location>
</feature>
<keyword evidence="2" id="KW-0238">DNA-binding</keyword>
<dbReference type="InterPro" id="IPR038109">
    <property type="entry name" value="DNA_bind_recomb_sf"/>
</dbReference>
<evidence type="ECO:0000259" key="6">
    <source>
        <dbReference type="PROSITE" id="PS51736"/>
    </source>
</evidence>
<evidence type="ECO:0000256" key="5">
    <source>
        <dbReference type="PROSITE-ProRule" id="PRU10137"/>
    </source>
</evidence>
<feature type="active site" description="O-(5'-phospho-DNA)-serine intermediate" evidence="4 5">
    <location>
        <position position="35"/>
    </location>
</feature>
<dbReference type="PROSITE" id="PS51737">
    <property type="entry name" value="RECOMBINASE_DNA_BIND"/>
    <property type="match status" value="1"/>
</dbReference>
<dbReference type="EMBL" id="SNZR01000011">
    <property type="protein sequence ID" value="TDR94191.1"/>
    <property type="molecule type" value="Genomic_DNA"/>
</dbReference>
<organism evidence="8 9">
    <name type="scientific">Enterovirga rhinocerotis</name>
    <dbReference type="NCBI Taxonomy" id="1339210"/>
    <lineage>
        <taxon>Bacteria</taxon>
        <taxon>Pseudomonadati</taxon>
        <taxon>Pseudomonadota</taxon>
        <taxon>Alphaproteobacteria</taxon>
        <taxon>Hyphomicrobiales</taxon>
        <taxon>Methylobacteriaceae</taxon>
        <taxon>Enterovirga</taxon>
    </lineage>
</organism>
<gene>
    <name evidence="8" type="ORF">EV668_1469</name>
</gene>
<evidence type="ECO:0000256" key="1">
    <source>
        <dbReference type="ARBA" id="ARBA00022908"/>
    </source>
</evidence>
<dbReference type="GO" id="GO:0015074">
    <property type="term" value="P:DNA integration"/>
    <property type="evidence" value="ECO:0007669"/>
    <property type="project" value="UniProtKB-KW"/>
</dbReference>
<dbReference type="Pfam" id="PF00239">
    <property type="entry name" value="Resolvase"/>
    <property type="match status" value="1"/>
</dbReference>
<evidence type="ECO:0000259" key="7">
    <source>
        <dbReference type="PROSITE" id="PS51737"/>
    </source>
</evidence>
<dbReference type="SMART" id="SM00857">
    <property type="entry name" value="Resolvase"/>
    <property type="match status" value="1"/>
</dbReference>
<dbReference type="PROSITE" id="PS00397">
    <property type="entry name" value="RECOMBINASES_1"/>
    <property type="match status" value="1"/>
</dbReference>
<dbReference type="GO" id="GO:0003677">
    <property type="term" value="F:DNA binding"/>
    <property type="evidence" value="ECO:0007669"/>
    <property type="project" value="UniProtKB-KW"/>
</dbReference>
<evidence type="ECO:0000256" key="4">
    <source>
        <dbReference type="PIRSR" id="PIRSR606118-50"/>
    </source>
</evidence>
<dbReference type="PANTHER" id="PTHR30461:SF23">
    <property type="entry name" value="DNA RECOMBINASE-RELATED"/>
    <property type="match status" value="1"/>
</dbReference>
<keyword evidence="9" id="KW-1185">Reference proteome</keyword>
<accession>A0A4R7C7E2</accession>
<keyword evidence="1" id="KW-0229">DNA integration</keyword>
<dbReference type="Gene3D" id="3.40.50.1390">
    <property type="entry name" value="Resolvase, N-terminal catalytic domain"/>
    <property type="match status" value="1"/>
</dbReference>
<dbReference type="AlphaFoldDB" id="A0A4R7C7E2"/>
<dbReference type="InterPro" id="IPR036162">
    <property type="entry name" value="Resolvase-like_N_sf"/>
</dbReference>
<dbReference type="InterPro" id="IPR011109">
    <property type="entry name" value="DNA_bind_recombinase_dom"/>
</dbReference>
<protein>
    <submittedName>
        <fullName evidence="8">DNA invertase Pin-like site-specific DNA recombinase</fullName>
    </submittedName>
</protein>
<keyword evidence="3" id="KW-0233">DNA recombination</keyword>
<feature type="domain" description="Recombinase" evidence="7">
    <location>
        <begin position="185"/>
        <end position="283"/>
    </location>
</feature>
<dbReference type="InterPro" id="IPR050639">
    <property type="entry name" value="SSR_resolvase"/>
</dbReference>